<protein>
    <submittedName>
        <fullName evidence="2">Origin recognition complex subunit 4</fullName>
    </submittedName>
</protein>
<dbReference type="AlphaFoldDB" id="A0A0A9YDQ8"/>
<gene>
    <name evidence="2" type="primary">orc4</name>
    <name evidence="2" type="ORF">CM83_100539</name>
    <name evidence="3" type="ORF">g.2058</name>
</gene>
<dbReference type="SMART" id="SM00384">
    <property type="entry name" value="AT_hook"/>
    <property type="match status" value="5"/>
</dbReference>
<feature type="region of interest" description="Disordered" evidence="1">
    <location>
        <begin position="1"/>
        <end position="134"/>
    </location>
</feature>
<dbReference type="PRINTS" id="PR00929">
    <property type="entry name" value="ATHOOK"/>
</dbReference>
<sequence length="134" mass="15243">MKSDSAQQIVQKKRGRPRKYPPGLPVAPLRPRGRPRKDPSLKPPPSPPRPRGRPRKNPINPDEKPLNTSCCSIQNDPDQFDVNGNQIQPQQPRRRGRPPKSHDPENEKQPRKRGRPKKITEVISNHVTEGVCVQ</sequence>
<dbReference type="Pfam" id="PF02178">
    <property type="entry name" value="AT_hook"/>
    <property type="match status" value="5"/>
</dbReference>
<evidence type="ECO:0000256" key="1">
    <source>
        <dbReference type="SAM" id="MobiDB-lite"/>
    </source>
</evidence>
<dbReference type="InterPro" id="IPR017956">
    <property type="entry name" value="AT_hook_DNA-bd_motif"/>
</dbReference>
<proteinExistence type="predicted"/>
<feature type="compositionally biased region" description="Basic and acidic residues" evidence="1">
    <location>
        <begin position="100"/>
        <end position="109"/>
    </location>
</feature>
<reference evidence="2" key="1">
    <citation type="journal article" date="2014" name="PLoS ONE">
        <title>Transcriptome-Based Identification of ABC Transporters in the Western Tarnished Plant Bug Lygus hesperus.</title>
        <authorList>
            <person name="Hull J.J."/>
            <person name="Chaney K."/>
            <person name="Geib S.M."/>
            <person name="Fabrick J.A."/>
            <person name="Brent C.S."/>
            <person name="Walsh D."/>
            <person name="Lavine L.C."/>
        </authorList>
    </citation>
    <scope>NUCLEOTIDE SEQUENCE</scope>
</reference>
<reference evidence="2" key="2">
    <citation type="submission" date="2014-07" db="EMBL/GenBank/DDBJ databases">
        <authorList>
            <person name="Hull J."/>
        </authorList>
    </citation>
    <scope>NUCLEOTIDE SEQUENCE</scope>
</reference>
<name>A0A0A9YDQ8_LYGHE</name>
<reference evidence="3" key="3">
    <citation type="journal article" date="2016" name="Gigascience">
        <title>De novo construction of an expanded transcriptome assembly for the western tarnished plant bug, Lygus hesperus.</title>
        <authorList>
            <person name="Tassone E.E."/>
            <person name="Geib S.M."/>
            <person name="Hall B."/>
            <person name="Fabrick J.A."/>
            <person name="Brent C.S."/>
            <person name="Hull J.J."/>
        </authorList>
    </citation>
    <scope>NUCLEOTIDE SEQUENCE</scope>
</reference>
<feature type="compositionally biased region" description="Polar residues" evidence="1">
    <location>
        <begin position="66"/>
        <end position="85"/>
    </location>
</feature>
<dbReference type="EMBL" id="GDHC01012885">
    <property type="protein sequence ID" value="JAQ05744.1"/>
    <property type="molecule type" value="Transcribed_RNA"/>
</dbReference>
<evidence type="ECO:0000313" key="3">
    <source>
        <dbReference type="EMBL" id="JAQ05744.1"/>
    </source>
</evidence>
<evidence type="ECO:0000313" key="2">
    <source>
        <dbReference type="EMBL" id="JAG30319.1"/>
    </source>
</evidence>
<dbReference type="EMBL" id="GBHO01013285">
    <property type="protein sequence ID" value="JAG30319.1"/>
    <property type="molecule type" value="Transcribed_RNA"/>
</dbReference>
<accession>A0A0A9YDQ8</accession>
<organism evidence="2">
    <name type="scientific">Lygus hesperus</name>
    <name type="common">Western plant bug</name>
    <dbReference type="NCBI Taxonomy" id="30085"/>
    <lineage>
        <taxon>Eukaryota</taxon>
        <taxon>Metazoa</taxon>
        <taxon>Ecdysozoa</taxon>
        <taxon>Arthropoda</taxon>
        <taxon>Hexapoda</taxon>
        <taxon>Insecta</taxon>
        <taxon>Pterygota</taxon>
        <taxon>Neoptera</taxon>
        <taxon>Paraneoptera</taxon>
        <taxon>Hemiptera</taxon>
        <taxon>Heteroptera</taxon>
        <taxon>Panheteroptera</taxon>
        <taxon>Cimicomorpha</taxon>
        <taxon>Miridae</taxon>
        <taxon>Mirini</taxon>
        <taxon>Lygus</taxon>
    </lineage>
</organism>
<feature type="compositionally biased region" description="Polar residues" evidence="1">
    <location>
        <begin position="1"/>
        <end position="10"/>
    </location>
</feature>
<dbReference type="GO" id="GO:0003677">
    <property type="term" value="F:DNA binding"/>
    <property type="evidence" value="ECO:0007669"/>
    <property type="project" value="InterPro"/>
</dbReference>